<reference evidence="2" key="1">
    <citation type="submission" date="2022-11" db="UniProtKB">
        <authorList>
            <consortium name="WormBaseParasite"/>
        </authorList>
    </citation>
    <scope>IDENTIFICATION</scope>
</reference>
<keyword evidence="1" id="KW-1185">Reference proteome</keyword>
<dbReference type="WBParaSite" id="PSAMB.scaffold1487size30842.g13473.t1">
    <property type="protein sequence ID" value="PSAMB.scaffold1487size30842.g13473.t1"/>
    <property type="gene ID" value="PSAMB.scaffold1487size30842.g13473"/>
</dbReference>
<evidence type="ECO:0000313" key="1">
    <source>
        <dbReference type="Proteomes" id="UP000887566"/>
    </source>
</evidence>
<dbReference type="AlphaFoldDB" id="A0A914V341"/>
<organism evidence="1 2">
    <name type="scientific">Plectus sambesii</name>
    <dbReference type="NCBI Taxonomy" id="2011161"/>
    <lineage>
        <taxon>Eukaryota</taxon>
        <taxon>Metazoa</taxon>
        <taxon>Ecdysozoa</taxon>
        <taxon>Nematoda</taxon>
        <taxon>Chromadorea</taxon>
        <taxon>Plectida</taxon>
        <taxon>Plectina</taxon>
        <taxon>Plectoidea</taxon>
        <taxon>Plectidae</taxon>
        <taxon>Plectus</taxon>
    </lineage>
</organism>
<sequence>MRSSMDAVVRRCLHSSVVCARGRWPFYNPHKAVTDPSRQDPDYFEKKAETLSIDKNYLENLSRLYYEKAASNRDLIFKREDNLVQHDSKCWLPDIDTSQPRLAYRKVEALKRLADFFSALVVILMDSGGYLLLGRVA</sequence>
<accession>A0A914V341</accession>
<protein>
    <submittedName>
        <fullName evidence="2">Uncharacterized protein</fullName>
    </submittedName>
</protein>
<proteinExistence type="predicted"/>
<name>A0A914V341_9BILA</name>
<evidence type="ECO:0000313" key="2">
    <source>
        <dbReference type="WBParaSite" id="PSAMB.scaffold1487size30842.g13473.t1"/>
    </source>
</evidence>
<dbReference type="Proteomes" id="UP000887566">
    <property type="component" value="Unplaced"/>
</dbReference>